<feature type="domain" description="DUF7847" evidence="2">
    <location>
        <begin position="3"/>
        <end position="241"/>
    </location>
</feature>
<feature type="transmembrane region" description="Helical" evidence="1">
    <location>
        <begin position="21"/>
        <end position="42"/>
    </location>
</feature>
<feature type="transmembrane region" description="Helical" evidence="1">
    <location>
        <begin position="183"/>
        <end position="207"/>
    </location>
</feature>
<dbReference type="Pfam" id="PF25231">
    <property type="entry name" value="DUF7847"/>
    <property type="match status" value="1"/>
</dbReference>
<dbReference type="Proteomes" id="UP001166304">
    <property type="component" value="Unassembled WGS sequence"/>
</dbReference>
<evidence type="ECO:0000313" key="4">
    <source>
        <dbReference type="Proteomes" id="UP001166304"/>
    </source>
</evidence>
<gene>
    <name evidence="3" type="ORF">KTS37_02315</name>
</gene>
<organism evidence="3 4">
    <name type="scientific">Haloarcula salina</name>
    <dbReference type="NCBI Taxonomy" id="1429914"/>
    <lineage>
        <taxon>Archaea</taxon>
        <taxon>Methanobacteriati</taxon>
        <taxon>Methanobacteriota</taxon>
        <taxon>Stenosarchaea group</taxon>
        <taxon>Halobacteria</taxon>
        <taxon>Halobacteriales</taxon>
        <taxon>Haloarculaceae</taxon>
        <taxon>Haloarcula</taxon>
    </lineage>
</organism>
<keyword evidence="1" id="KW-1133">Transmembrane helix</keyword>
<name>A0AA41KGF0_9EURY</name>
<proteinExistence type="predicted"/>
<reference evidence="3" key="1">
    <citation type="submission" date="2021-06" db="EMBL/GenBank/DDBJ databases">
        <title>New haloarchaea isolates fom saline soil.</title>
        <authorList>
            <person name="Duran-Viseras A."/>
            <person name="Sanchez-Porro C.S."/>
            <person name="Ventosa A."/>
        </authorList>
    </citation>
    <scope>NUCLEOTIDE SEQUENCE</scope>
    <source>
        <strain evidence="3">JCM 18369</strain>
    </source>
</reference>
<evidence type="ECO:0000256" key="1">
    <source>
        <dbReference type="SAM" id="Phobius"/>
    </source>
</evidence>
<dbReference type="AlphaFoldDB" id="A0AA41KGF0"/>
<feature type="transmembrane region" description="Helical" evidence="1">
    <location>
        <begin position="219"/>
        <end position="240"/>
    </location>
</feature>
<comment type="caution">
    <text evidence="3">The sequence shown here is derived from an EMBL/GenBank/DDBJ whole genome shotgun (WGS) entry which is preliminary data.</text>
</comment>
<protein>
    <recommendedName>
        <fullName evidence="2">DUF7847 domain-containing protein</fullName>
    </recommendedName>
</protein>
<dbReference type="InterPro" id="IPR057169">
    <property type="entry name" value="DUF7847"/>
</dbReference>
<feature type="transmembrane region" description="Helical" evidence="1">
    <location>
        <begin position="77"/>
        <end position="103"/>
    </location>
</feature>
<keyword evidence="1" id="KW-0812">Transmembrane</keyword>
<accession>A0AA41KGF0</accession>
<dbReference type="RefSeq" id="WP_162412099.1">
    <property type="nucleotide sequence ID" value="NZ_JAHQXE010000001.1"/>
</dbReference>
<feature type="transmembrane region" description="Helical" evidence="1">
    <location>
        <begin position="124"/>
        <end position="157"/>
    </location>
</feature>
<dbReference type="EMBL" id="JAHQXE010000001">
    <property type="protein sequence ID" value="MBV0900611.1"/>
    <property type="molecule type" value="Genomic_DNA"/>
</dbReference>
<keyword evidence="4" id="KW-1185">Reference proteome</keyword>
<sequence>MSLQIGRAFQDGIDELLSERGAMFAGAFVLLGLLNAVVWASLSQRLIELFIEQLPEGMQVSQAATAGNASLALDVPLAVAGVAALVLFVAGEALNIVAVRAFASGDRDPIPDDVTRRLGRTVGVAIVAGILVAIAVVIGFLLLIIPGLVIALLFFFVRQEVALNDSGVFESLANSISVVGDNLLATVVIAVILAAIGIAVSLVLGALPLPLPPVVSTTVTTVLSSVVGVFGLAVTTVAYLQATDETDGFSEGTEPASGF</sequence>
<keyword evidence="1" id="KW-0472">Membrane</keyword>
<evidence type="ECO:0000259" key="2">
    <source>
        <dbReference type="Pfam" id="PF25231"/>
    </source>
</evidence>
<evidence type="ECO:0000313" key="3">
    <source>
        <dbReference type="EMBL" id="MBV0900611.1"/>
    </source>
</evidence>